<keyword evidence="3" id="KW-0378">Hydrolase</keyword>
<evidence type="ECO:0000256" key="4">
    <source>
        <dbReference type="ARBA" id="ARBA00022833"/>
    </source>
</evidence>
<gene>
    <name evidence="8" type="ORF">J0A66_07650</name>
</gene>
<dbReference type="GO" id="GO:0008270">
    <property type="term" value="F:zinc ion binding"/>
    <property type="evidence" value="ECO:0007669"/>
    <property type="project" value="InterPro"/>
</dbReference>
<accession>A0A939DLS1</accession>
<dbReference type="PANTHER" id="PTHR10201:SF323">
    <property type="entry name" value="MATRIX METALLOPROTEINASE-21"/>
    <property type="match status" value="1"/>
</dbReference>
<dbReference type="Gene3D" id="3.40.390.10">
    <property type="entry name" value="Collagenase (Catalytic Domain)"/>
    <property type="match status" value="1"/>
</dbReference>
<comment type="caution">
    <text evidence="8">The sequence shown here is derived from an EMBL/GenBank/DDBJ whole genome shotgun (WGS) entry which is preliminary data.</text>
</comment>
<dbReference type="PANTHER" id="PTHR10201">
    <property type="entry name" value="MATRIX METALLOPROTEINASE"/>
    <property type="match status" value="1"/>
</dbReference>
<dbReference type="InterPro" id="IPR024079">
    <property type="entry name" value="MetalloPept_cat_dom_sf"/>
</dbReference>
<dbReference type="InterPro" id="IPR001818">
    <property type="entry name" value="Pept_M10_metallopeptidase"/>
</dbReference>
<dbReference type="GO" id="GO:0030198">
    <property type="term" value="P:extracellular matrix organization"/>
    <property type="evidence" value="ECO:0007669"/>
    <property type="project" value="TreeGrafter"/>
</dbReference>
<sequence length="284" mass="30717">MRAPLAIAVIICAGSLLSLPPFSSLAAEGYRLLELEGGKVKWGEQRLGTGASISYAFADEPLAFAKARNCGELAPVEKLLGNNISRQTLVRETAAAFRVWERVAGLSFHQVSHTQDADIIFGAQGKPEGRAFANVSYEPDASEGIRTIKQALLCLNPEHKWKVGFDGDVDVYDLRYTLIHEIGHALGLDHPGRSGQVMAFRYTEAFDDLQPGDLLGIQILYGQASEAQLANSRVTQISEMQEAGYQADHSNDNAVENVEEDKINSGMAFSDSASYTGKLGSGPE</sequence>
<dbReference type="GO" id="GO:0031012">
    <property type="term" value="C:extracellular matrix"/>
    <property type="evidence" value="ECO:0007669"/>
    <property type="project" value="InterPro"/>
</dbReference>
<keyword evidence="1" id="KW-0645">Protease</keyword>
<proteinExistence type="predicted"/>
<dbReference type="PRINTS" id="PR00138">
    <property type="entry name" value="MATRIXIN"/>
</dbReference>
<keyword evidence="2" id="KW-0479">Metal-binding</keyword>
<dbReference type="RefSeq" id="WP_206573197.1">
    <property type="nucleotide sequence ID" value="NZ_JAFKCV010000003.1"/>
</dbReference>
<organism evidence="8 9">
    <name type="scientific">Bowmanella dokdonensis</name>
    <dbReference type="NCBI Taxonomy" id="751969"/>
    <lineage>
        <taxon>Bacteria</taxon>
        <taxon>Pseudomonadati</taxon>
        <taxon>Pseudomonadota</taxon>
        <taxon>Gammaproteobacteria</taxon>
        <taxon>Alteromonadales</taxon>
        <taxon>Alteromonadaceae</taxon>
        <taxon>Bowmanella</taxon>
    </lineage>
</organism>
<evidence type="ECO:0000259" key="7">
    <source>
        <dbReference type="SMART" id="SM00235"/>
    </source>
</evidence>
<feature type="signal peptide" evidence="6">
    <location>
        <begin position="1"/>
        <end position="26"/>
    </location>
</feature>
<dbReference type="Pfam" id="PF00413">
    <property type="entry name" value="Peptidase_M10"/>
    <property type="match status" value="1"/>
</dbReference>
<evidence type="ECO:0000256" key="3">
    <source>
        <dbReference type="ARBA" id="ARBA00022801"/>
    </source>
</evidence>
<name>A0A939DLS1_9ALTE</name>
<evidence type="ECO:0000313" key="8">
    <source>
        <dbReference type="EMBL" id="MBN7825094.1"/>
    </source>
</evidence>
<dbReference type="InterPro" id="IPR006026">
    <property type="entry name" value="Peptidase_Metallo"/>
</dbReference>
<evidence type="ECO:0000256" key="1">
    <source>
        <dbReference type="ARBA" id="ARBA00022670"/>
    </source>
</evidence>
<dbReference type="InterPro" id="IPR021190">
    <property type="entry name" value="Pept_M10A"/>
</dbReference>
<dbReference type="GO" id="GO:0004222">
    <property type="term" value="F:metalloendopeptidase activity"/>
    <property type="evidence" value="ECO:0007669"/>
    <property type="project" value="InterPro"/>
</dbReference>
<evidence type="ECO:0000256" key="2">
    <source>
        <dbReference type="ARBA" id="ARBA00022723"/>
    </source>
</evidence>
<feature type="domain" description="Peptidase metallopeptidase" evidence="7">
    <location>
        <begin position="38"/>
        <end position="223"/>
    </location>
</feature>
<keyword evidence="6" id="KW-0732">Signal</keyword>
<dbReference type="Proteomes" id="UP000664654">
    <property type="component" value="Unassembled WGS sequence"/>
</dbReference>
<reference evidence="8" key="1">
    <citation type="submission" date="2021-03" db="EMBL/GenBank/DDBJ databases">
        <title>novel species isolated from a fishpond in China.</title>
        <authorList>
            <person name="Lu H."/>
            <person name="Cai Z."/>
        </authorList>
    </citation>
    <scope>NUCLEOTIDE SEQUENCE</scope>
    <source>
        <strain evidence="8">JCM 30855</strain>
    </source>
</reference>
<protein>
    <submittedName>
        <fullName evidence="8">Matrixin family metalloprotease</fullName>
    </submittedName>
</protein>
<feature type="chain" id="PRO_5036898173" evidence="6">
    <location>
        <begin position="27"/>
        <end position="284"/>
    </location>
</feature>
<evidence type="ECO:0000313" key="9">
    <source>
        <dbReference type="Proteomes" id="UP000664654"/>
    </source>
</evidence>
<keyword evidence="4" id="KW-0862">Zinc</keyword>
<dbReference type="EMBL" id="JAFKCV010000003">
    <property type="protein sequence ID" value="MBN7825094.1"/>
    <property type="molecule type" value="Genomic_DNA"/>
</dbReference>
<evidence type="ECO:0000256" key="6">
    <source>
        <dbReference type="SAM" id="SignalP"/>
    </source>
</evidence>
<dbReference type="AlphaFoldDB" id="A0A939DLS1"/>
<keyword evidence="5 8" id="KW-0482">Metalloprotease</keyword>
<keyword evidence="9" id="KW-1185">Reference proteome</keyword>
<dbReference type="GO" id="GO:0030574">
    <property type="term" value="P:collagen catabolic process"/>
    <property type="evidence" value="ECO:0007669"/>
    <property type="project" value="TreeGrafter"/>
</dbReference>
<dbReference type="SUPFAM" id="SSF55486">
    <property type="entry name" value="Metalloproteases ('zincins'), catalytic domain"/>
    <property type="match status" value="1"/>
</dbReference>
<dbReference type="SMART" id="SM00235">
    <property type="entry name" value="ZnMc"/>
    <property type="match status" value="1"/>
</dbReference>
<evidence type="ECO:0000256" key="5">
    <source>
        <dbReference type="ARBA" id="ARBA00023049"/>
    </source>
</evidence>
<dbReference type="GO" id="GO:0006508">
    <property type="term" value="P:proteolysis"/>
    <property type="evidence" value="ECO:0007669"/>
    <property type="project" value="UniProtKB-KW"/>
</dbReference>